<evidence type="ECO:0000313" key="4">
    <source>
        <dbReference type="Proteomes" id="UP000054018"/>
    </source>
</evidence>
<feature type="coiled-coil region" evidence="1">
    <location>
        <begin position="627"/>
        <end position="663"/>
    </location>
</feature>
<accession>A0A0C9YZ41</accession>
<feature type="compositionally biased region" description="Acidic residues" evidence="2">
    <location>
        <begin position="546"/>
        <end position="556"/>
    </location>
</feature>
<reference evidence="3 4" key="1">
    <citation type="submission" date="2014-04" db="EMBL/GenBank/DDBJ databases">
        <authorList>
            <consortium name="DOE Joint Genome Institute"/>
            <person name="Kuo A."/>
            <person name="Kohler A."/>
            <person name="Costa M.D."/>
            <person name="Nagy L.G."/>
            <person name="Floudas D."/>
            <person name="Copeland A."/>
            <person name="Barry K.W."/>
            <person name="Cichocki N."/>
            <person name="Veneault-Fourrey C."/>
            <person name="LaButti K."/>
            <person name="Lindquist E.A."/>
            <person name="Lipzen A."/>
            <person name="Lundell T."/>
            <person name="Morin E."/>
            <person name="Murat C."/>
            <person name="Sun H."/>
            <person name="Tunlid A."/>
            <person name="Henrissat B."/>
            <person name="Grigoriev I.V."/>
            <person name="Hibbett D.S."/>
            <person name="Martin F."/>
            <person name="Nordberg H.P."/>
            <person name="Cantor M.N."/>
            <person name="Hua S.X."/>
        </authorList>
    </citation>
    <scope>NUCLEOTIDE SEQUENCE [LARGE SCALE GENOMIC DNA]</scope>
    <source>
        <strain evidence="3 4">441</strain>
    </source>
</reference>
<dbReference type="HOGENOM" id="CLU_397472_0_0_1"/>
<feature type="compositionally biased region" description="Polar residues" evidence="2">
    <location>
        <begin position="102"/>
        <end position="111"/>
    </location>
</feature>
<keyword evidence="1" id="KW-0175">Coiled coil</keyword>
<evidence type="ECO:0000313" key="3">
    <source>
        <dbReference type="EMBL" id="KIK13123.1"/>
    </source>
</evidence>
<feature type="region of interest" description="Disordered" evidence="2">
    <location>
        <begin position="80"/>
        <end position="114"/>
    </location>
</feature>
<feature type="compositionally biased region" description="Polar residues" evidence="2">
    <location>
        <begin position="8"/>
        <end position="25"/>
    </location>
</feature>
<evidence type="ECO:0000256" key="2">
    <source>
        <dbReference type="SAM" id="MobiDB-lite"/>
    </source>
</evidence>
<dbReference type="Proteomes" id="UP000054018">
    <property type="component" value="Unassembled WGS sequence"/>
</dbReference>
<feature type="region of interest" description="Disordered" evidence="2">
    <location>
        <begin position="663"/>
        <end position="693"/>
    </location>
</feature>
<keyword evidence="4" id="KW-1185">Reference proteome</keyword>
<gene>
    <name evidence="3" type="ORF">PISMIDRAFT_18221</name>
</gene>
<evidence type="ECO:0000256" key="1">
    <source>
        <dbReference type="SAM" id="Coils"/>
    </source>
</evidence>
<reference evidence="4" key="2">
    <citation type="submission" date="2015-01" db="EMBL/GenBank/DDBJ databases">
        <title>Evolutionary Origins and Diversification of the Mycorrhizal Mutualists.</title>
        <authorList>
            <consortium name="DOE Joint Genome Institute"/>
            <consortium name="Mycorrhizal Genomics Consortium"/>
            <person name="Kohler A."/>
            <person name="Kuo A."/>
            <person name="Nagy L.G."/>
            <person name="Floudas D."/>
            <person name="Copeland A."/>
            <person name="Barry K.W."/>
            <person name="Cichocki N."/>
            <person name="Veneault-Fourrey C."/>
            <person name="LaButti K."/>
            <person name="Lindquist E.A."/>
            <person name="Lipzen A."/>
            <person name="Lundell T."/>
            <person name="Morin E."/>
            <person name="Murat C."/>
            <person name="Riley R."/>
            <person name="Ohm R."/>
            <person name="Sun H."/>
            <person name="Tunlid A."/>
            <person name="Henrissat B."/>
            <person name="Grigoriev I.V."/>
            <person name="Hibbett D.S."/>
            <person name="Martin F."/>
        </authorList>
    </citation>
    <scope>NUCLEOTIDE SEQUENCE [LARGE SCALE GENOMIC DNA]</scope>
    <source>
        <strain evidence="4">441</strain>
    </source>
</reference>
<name>A0A0C9YZ41_9AGAM</name>
<sequence>MRPYALFDSSSDHPTPSPQLSSISSQVELSTFSSFDEVPPPRSFPGQSFSVRRIPVMCGRLGKGKETEQGPPLHQSVLFADGSRPGGVSAASARSTYGRELGSSSPSTTPEVPQIRVIPSCDPDRLFPPSRGDLVPASPDYFNYVWTLAIFDRGYPFDRKTEEQNNRIRVLSEVYRGTDIAMDRVPDLLSKTRLCPADALADSIDQLLADLTINISTIQYKLVLELASIVSTDECHSFRNREVDRYCPDVVVKAKEAEPDPWSQELIEFTADDGYSRKRDSSFSETAKFLSETVPTATSAFHWRSFLDAAAWNKADHSLHNAVNATAPLLPTTFHPVVVDSMFTPATTAVTSDIGPVVTDVAQGGPLPPTYLPRMRTRDRAVRPPICFTPLATAPRLPGCHSNSRLEGFSLGLDSSLVVWHGLSLRPNKNKYRQHVSRFKSTGKGINPNNPNYRNLHKQVLTEFPFWEECDQLWHGNPTYDARVFNATPGANRTGDFLTIIKSGSTTAPPACDRTQDQDQGNVVEYPGSSTNADWDPDPNIPMDASEQEEEEEGEIDEGREGEWNVVSVLECRDDFMPVDEQPQTLGNHLPSQQEYEHKVAKTQAYMREKEIAHLEMEHERECNEVEKAHIQMLEQKKLELEMLKEESELMHLRLELARLQNQQAGDVSVPSISTTAPPIMQSTPRAPQSDGL</sequence>
<dbReference type="OrthoDB" id="70823at2759"/>
<organism evidence="3 4">
    <name type="scientific">Pisolithus microcarpus 441</name>
    <dbReference type="NCBI Taxonomy" id="765257"/>
    <lineage>
        <taxon>Eukaryota</taxon>
        <taxon>Fungi</taxon>
        <taxon>Dikarya</taxon>
        <taxon>Basidiomycota</taxon>
        <taxon>Agaricomycotina</taxon>
        <taxon>Agaricomycetes</taxon>
        <taxon>Agaricomycetidae</taxon>
        <taxon>Boletales</taxon>
        <taxon>Sclerodermatineae</taxon>
        <taxon>Pisolithaceae</taxon>
        <taxon>Pisolithus</taxon>
    </lineage>
</organism>
<proteinExistence type="predicted"/>
<dbReference type="EMBL" id="KN834019">
    <property type="protein sequence ID" value="KIK13123.1"/>
    <property type="molecule type" value="Genomic_DNA"/>
</dbReference>
<protein>
    <submittedName>
        <fullName evidence="3">Uncharacterized protein</fullName>
    </submittedName>
</protein>
<feature type="region of interest" description="Disordered" evidence="2">
    <location>
        <begin position="1"/>
        <end position="25"/>
    </location>
</feature>
<feature type="region of interest" description="Disordered" evidence="2">
    <location>
        <begin position="527"/>
        <end position="560"/>
    </location>
</feature>
<dbReference type="AlphaFoldDB" id="A0A0C9YZ41"/>
<dbReference type="CDD" id="cd14686">
    <property type="entry name" value="bZIP"/>
    <property type="match status" value="1"/>
</dbReference>